<reference evidence="18" key="1">
    <citation type="journal article" date="2019" name="Int. J. Syst. Evol. Microbiol.">
        <title>The Global Catalogue of Microorganisms (GCM) 10K type strain sequencing project: providing services to taxonomists for standard genome sequencing and annotation.</title>
        <authorList>
            <consortium name="The Broad Institute Genomics Platform"/>
            <consortium name="The Broad Institute Genome Sequencing Center for Infectious Disease"/>
            <person name="Wu L."/>
            <person name="Ma J."/>
        </authorList>
    </citation>
    <scope>NUCLEOTIDE SEQUENCE [LARGE SCALE GENOMIC DNA]</scope>
    <source>
        <strain evidence="18">KCTC 42953</strain>
    </source>
</reference>
<dbReference type="NCBIfam" id="TIGR03461">
    <property type="entry name" value="pabC_Proteo"/>
    <property type="match status" value="1"/>
</dbReference>
<comment type="pathway">
    <text evidence="4">Amino-acid biosynthesis; L-valine biosynthesis; L-valine from pyruvate: step 4/4.</text>
</comment>
<dbReference type="Proteomes" id="UP001595533">
    <property type="component" value="Unassembled WGS sequence"/>
</dbReference>
<comment type="caution">
    <text evidence="17">The sequence shown here is derived from an EMBL/GenBank/DDBJ whole genome shotgun (WGS) entry which is preliminary data.</text>
</comment>
<dbReference type="InterPro" id="IPR036038">
    <property type="entry name" value="Aminotransferase-like"/>
</dbReference>
<dbReference type="Gene3D" id="3.30.470.10">
    <property type="match status" value="1"/>
</dbReference>
<comment type="catalytic activity">
    <reaction evidence="14">
        <text>L-leucine + 2-oxoglutarate = 4-methyl-2-oxopentanoate + L-glutamate</text>
        <dbReference type="Rhea" id="RHEA:18321"/>
        <dbReference type="ChEBI" id="CHEBI:16810"/>
        <dbReference type="ChEBI" id="CHEBI:17865"/>
        <dbReference type="ChEBI" id="CHEBI:29985"/>
        <dbReference type="ChEBI" id="CHEBI:57427"/>
        <dbReference type="EC" id="2.6.1.42"/>
    </reaction>
</comment>
<dbReference type="PANTHER" id="PTHR42743:SF11">
    <property type="entry name" value="AMINODEOXYCHORISMATE LYASE"/>
    <property type="match status" value="1"/>
</dbReference>
<organism evidence="17 18">
    <name type="scientific">Marinicella sediminis</name>
    <dbReference type="NCBI Taxonomy" id="1792834"/>
    <lineage>
        <taxon>Bacteria</taxon>
        <taxon>Pseudomonadati</taxon>
        <taxon>Pseudomonadota</taxon>
        <taxon>Gammaproteobacteria</taxon>
        <taxon>Lysobacterales</taxon>
        <taxon>Marinicellaceae</taxon>
        <taxon>Marinicella</taxon>
    </lineage>
</organism>
<name>A0ABV7JAG8_9GAMM</name>
<accession>A0ABV7JAG8</accession>
<comment type="catalytic activity">
    <reaction evidence="12">
        <text>L-valine + 2-oxoglutarate = 3-methyl-2-oxobutanoate + L-glutamate</text>
        <dbReference type="Rhea" id="RHEA:24813"/>
        <dbReference type="ChEBI" id="CHEBI:11851"/>
        <dbReference type="ChEBI" id="CHEBI:16810"/>
        <dbReference type="ChEBI" id="CHEBI:29985"/>
        <dbReference type="ChEBI" id="CHEBI:57762"/>
        <dbReference type="EC" id="2.6.1.42"/>
    </reaction>
</comment>
<dbReference type="InterPro" id="IPR017824">
    <property type="entry name" value="Aminodeoxychorismate_lyase_IV"/>
</dbReference>
<sequence length="265" mass="29884">MILGASFATSDPEQWLNRALFYGDGIFETMRFAGGQIPLFKWHQQRMNGGLERLHLDQPDWPAIITVIGQMPKELVSSAVIKLVVFRKTQHRGYQPATQMSEWLLLAEPFAPDQKTTYTLGVATGRLADQPMLAGMKHLNRLEQVMVADELNDQDVDDLLVLNQQGNVIETTRQNLVVVKDGQLLTPDLSLCGVRGVALEWLKSQYNVRETSFEINDMLRFDEVLLGNSLHGFRPVSQIKGLDSIGTARQVHGKISDLWNRLFKA</sequence>
<evidence type="ECO:0000256" key="6">
    <source>
        <dbReference type="ARBA" id="ARBA00009320"/>
    </source>
</evidence>
<evidence type="ECO:0000256" key="13">
    <source>
        <dbReference type="ARBA" id="ARBA00048798"/>
    </source>
</evidence>
<evidence type="ECO:0000256" key="16">
    <source>
        <dbReference type="NCBIfam" id="TIGR03461"/>
    </source>
</evidence>
<comment type="similarity">
    <text evidence="6">Belongs to the class-IV pyridoxal-phosphate-dependent aminotransferase family.</text>
</comment>
<dbReference type="SUPFAM" id="SSF56752">
    <property type="entry name" value="D-aminoacid aminotransferase-like PLP-dependent enzymes"/>
    <property type="match status" value="1"/>
</dbReference>
<evidence type="ECO:0000256" key="1">
    <source>
        <dbReference type="ARBA" id="ARBA00001933"/>
    </source>
</evidence>
<dbReference type="EMBL" id="JBHRTS010000003">
    <property type="protein sequence ID" value="MFC3193693.1"/>
    <property type="molecule type" value="Genomic_DNA"/>
</dbReference>
<dbReference type="PANTHER" id="PTHR42743">
    <property type="entry name" value="AMINO-ACID AMINOTRANSFERASE"/>
    <property type="match status" value="1"/>
</dbReference>
<evidence type="ECO:0000256" key="8">
    <source>
        <dbReference type="ARBA" id="ARBA00022898"/>
    </source>
</evidence>
<dbReference type="Pfam" id="PF01063">
    <property type="entry name" value="Aminotran_4"/>
    <property type="match status" value="1"/>
</dbReference>
<dbReference type="GO" id="GO:0008696">
    <property type="term" value="F:4-amino-4-deoxychorismate lyase activity"/>
    <property type="evidence" value="ECO:0007669"/>
    <property type="project" value="UniProtKB-EC"/>
</dbReference>
<evidence type="ECO:0000256" key="14">
    <source>
        <dbReference type="ARBA" id="ARBA00049229"/>
    </source>
</evidence>
<evidence type="ECO:0000256" key="4">
    <source>
        <dbReference type="ARBA" id="ARBA00004931"/>
    </source>
</evidence>
<evidence type="ECO:0000256" key="3">
    <source>
        <dbReference type="ARBA" id="ARBA00004824"/>
    </source>
</evidence>
<evidence type="ECO:0000313" key="17">
    <source>
        <dbReference type="EMBL" id="MFC3193693.1"/>
    </source>
</evidence>
<dbReference type="Gene3D" id="3.20.10.10">
    <property type="entry name" value="D-amino Acid Aminotransferase, subunit A, domain 2"/>
    <property type="match status" value="1"/>
</dbReference>
<evidence type="ECO:0000256" key="9">
    <source>
        <dbReference type="ARBA" id="ARBA00022909"/>
    </source>
</evidence>
<comment type="pathway">
    <text evidence="11">Cofactor biosynthesis; tetrahydrofolate biosynthesis; 4-aminobenzoate from chorismate: step 2/2.</text>
</comment>
<dbReference type="InterPro" id="IPR043131">
    <property type="entry name" value="BCAT-like_N"/>
</dbReference>
<gene>
    <name evidence="17" type="primary">pabC</name>
    <name evidence="17" type="ORF">ACFODZ_05525</name>
</gene>
<keyword evidence="10 17" id="KW-0456">Lyase</keyword>
<evidence type="ECO:0000256" key="5">
    <source>
        <dbReference type="ARBA" id="ARBA00005072"/>
    </source>
</evidence>
<evidence type="ECO:0000313" key="18">
    <source>
        <dbReference type="Proteomes" id="UP001595533"/>
    </source>
</evidence>
<dbReference type="EC" id="4.1.3.38" evidence="16"/>
<dbReference type="InterPro" id="IPR043132">
    <property type="entry name" value="BCAT-like_C"/>
</dbReference>
<evidence type="ECO:0000256" key="11">
    <source>
        <dbReference type="ARBA" id="ARBA00035633"/>
    </source>
</evidence>
<evidence type="ECO:0000256" key="2">
    <source>
        <dbReference type="ARBA" id="ARBA00003109"/>
    </source>
</evidence>
<protein>
    <recommendedName>
        <fullName evidence="16">Aminodeoxychorismate lyase</fullName>
        <ecNumber evidence="16">4.1.3.38</ecNumber>
    </recommendedName>
</protein>
<keyword evidence="8" id="KW-0663">Pyridoxal phosphate</keyword>
<evidence type="ECO:0000256" key="12">
    <source>
        <dbReference type="ARBA" id="ARBA00048212"/>
    </source>
</evidence>
<evidence type="ECO:0000256" key="7">
    <source>
        <dbReference type="ARBA" id="ARBA00011738"/>
    </source>
</evidence>
<comment type="function">
    <text evidence="2">Acts on leucine, isoleucine and valine.</text>
</comment>
<keyword evidence="18" id="KW-1185">Reference proteome</keyword>
<comment type="catalytic activity">
    <reaction evidence="15">
        <text>4-amino-4-deoxychorismate = 4-aminobenzoate + pyruvate + H(+)</text>
        <dbReference type="Rhea" id="RHEA:16201"/>
        <dbReference type="ChEBI" id="CHEBI:15361"/>
        <dbReference type="ChEBI" id="CHEBI:15378"/>
        <dbReference type="ChEBI" id="CHEBI:17836"/>
        <dbReference type="ChEBI" id="CHEBI:58406"/>
        <dbReference type="EC" id="4.1.3.38"/>
    </reaction>
</comment>
<dbReference type="InterPro" id="IPR001544">
    <property type="entry name" value="Aminotrans_IV"/>
</dbReference>
<comment type="pathway">
    <text evidence="5">Amino-acid biosynthesis; L-leucine biosynthesis; L-leucine from 3-methyl-2-oxobutanoate: step 4/4.</text>
</comment>
<dbReference type="InterPro" id="IPR050571">
    <property type="entry name" value="Class-IV_PLP-Dep_Aminotrnsfr"/>
</dbReference>
<evidence type="ECO:0000256" key="15">
    <source>
        <dbReference type="ARBA" id="ARBA00049529"/>
    </source>
</evidence>
<comment type="subunit">
    <text evidence="7">Homodimer.</text>
</comment>
<proteinExistence type="inferred from homology"/>
<evidence type="ECO:0000256" key="10">
    <source>
        <dbReference type="ARBA" id="ARBA00023239"/>
    </source>
</evidence>
<comment type="catalytic activity">
    <reaction evidence="13">
        <text>L-isoleucine + 2-oxoglutarate = (S)-3-methyl-2-oxopentanoate + L-glutamate</text>
        <dbReference type="Rhea" id="RHEA:24801"/>
        <dbReference type="ChEBI" id="CHEBI:16810"/>
        <dbReference type="ChEBI" id="CHEBI:29985"/>
        <dbReference type="ChEBI" id="CHEBI:35146"/>
        <dbReference type="ChEBI" id="CHEBI:58045"/>
        <dbReference type="EC" id="2.6.1.42"/>
    </reaction>
</comment>
<keyword evidence="9" id="KW-0289">Folate biosynthesis</keyword>
<dbReference type="RefSeq" id="WP_077411500.1">
    <property type="nucleotide sequence ID" value="NZ_JBHRTS010000003.1"/>
</dbReference>
<comment type="pathway">
    <text evidence="3">Amino-acid biosynthesis; L-isoleucine biosynthesis; L-isoleucine from 2-oxobutanoate: step 4/4.</text>
</comment>
<comment type="cofactor">
    <cofactor evidence="1">
        <name>pyridoxal 5'-phosphate</name>
        <dbReference type="ChEBI" id="CHEBI:597326"/>
    </cofactor>
</comment>